<feature type="domain" description="Methionyl/Valyl/Leucyl/Isoleucyl-tRNA synthetase anticodon-binding" evidence="11">
    <location>
        <begin position="787"/>
        <end position="906"/>
    </location>
</feature>
<dbReference type="GO" id="GO:0002161">
    <property type="term" value="F:aminoacyl-tRNA deacylase activity"/>
    <property type="evidence" value="ECO:0007669"/>
    <property type="project" value="InterPro"/>
</dbReference>
<dbReference type="InterPro" id="IPR009008">
    <property type="entry name" value="Val/Leu/Ile-tRNA-synth_edit"/>
</dbReference>
<dbReference type="NCBIfam" id="NF008957">
    <property type="entry name" value="PRK12300.1"/>
    <property type="match status" value="1"/>
</dbReference>
<dbReference type="Proteomes" id="UP000694843">
    <property type="component" value="Unplaced"/>
</dbReference>
<dbReference type="SUPFAM" id="SSF50677">
    <property type="entry name" value="ValRS/IleRS/LeuRS editing domain"/>
    <property type="match status" value="1"/>
</dbReference>
<accession>A0A8B7PGL4</accession>
<evidence type="ECO:0000256" key="8">
    <source>
        <dbReference type="ARBA" id="ARBA00030520"/>
    </source>
</evidence>
<evidence type="ECO:0000259" key="11">
    <source>
        <dbReference type="Pfam" id="PF08264"/>
    </source>
</evidence>
<feature type="domain" description="Leucine--tRNA ligase RagD-binding" evidence="13">
    <location>
        <begin position="937"/>
        <end position="1009"/>
    </location>
</feature>
<dbReference type="InterPro" id="IPR002300">
    <property type="entry name" value="aa-tRNA-synth_Ia"/>
</dbReference>
<dbReference type="InterPro" id="IPR054509">
    <property type="entry name" value="LARS1_ULD"/>
</dbReference>
<organism evidence="14 15">
    <name type="scientific">Hyalella azteca</name>
    <name type="common">Amphipod</name>
    <dbReference type="NCBI Taxonomy" id="294128"/>
    <lineage>
        <taxon>Eukaryota</taxon>
        <taxon>Metazoa</taxon>
        <taxon>Ecdysozoa</taxon>
        <taxon>Arthropoda</taxon>
        <taxon>Crustacea</taxon>
        <taxon>Multicrustacea</taxon>
        <taxon>Malacostraca</taxon>
        <taxon>Eumalacostraca</taxon>
        <taxon>Peracarida</taxon>
        <taxon>Amphipoda</taxon>
        <taxon>Senticaudata</taxon>
        <taxon>Talitrida</taxon>
        <taxon>Talitroidea</taxon>
        <taxon>Hyalellidae</taxon>
        <taxon>Hyalella</taxon>
    </lineage>
</organism>
<dbReference type="InterPro" id="IPR004493">
    <property type="entry name" value="Leu-tRNA-synth_Ia_arc/euk"/>
</dbReference>
<dbReference type="InterPro" id="IPR014729">
    <property type="entry name" value="Rossmann-like_a/b/a_fold"/>
</dbReference>
<gene>
    <name evidence="15" type="primary">LOC108680756</name>
</gene>
<dbReference type="PROSITE" id="PS00178">
    <property type="entry name" value="AA_TRNA_LIGASE_I"/>
    <property type="match status" value="1"/>
</dbReference>
<dbReference type="InterPro" id="IPR055416">
    <property type="entry name" value="RBD_LARS1"/>
</dbReference>
<keyword evidence="14" id="KW-1185">Reference proteome</keyword>
<dbReference type="GO" id="GO:0006429">
    <property type="term" value="P:leucyl-tRNA aminoacylation"/>
    <property type="evidence" value="ECO:0007669"/>
    <property type="project" value="InterPro"/>
</dbReference>
<dbReference type="Gene3D" id="3.90.740.10">
    <property type="entry name" value="Valyl/Leucyl/Isoleucyl-tRNA synthetase, editing domain"/>
    <property type="match status" value="1"/>
</dbReference>
<evidence type="ECO:0000259" key="13">
    <source>
        <dbReference type="Pfam" id="PF24810"/>
    </source>
</evidence>
<evidence type="ECO:0000313" key="15">
    <source>
        <dbReference type="RefSeq" id="XP_018025140.1"/>
    </source>
</evidence>
<dbReference type="FunFam" id="3.90.740.10:FF:000001">
    <property type="entry name" value="Leucine--tRNA ligase, cytoplasmic"/>
    <property type="match status" value="1"/>
</dbReference>
<keyword evidence="7 9" id="KW-0030">Aminoacyl-tRNA synthetase</keyword>
<dbReference type="GO" id="GO:0005524">
    <property type="term" value="F:ATP binding"/>
    <property type="evidence" value="ECO:0007669"/>
    <property type="project" value="UniProtKB-KW"/>
</dbReference>
<dbReference type="InterPro" id="IPR013155">
    <property type="entry name" value="M/V/L/I-tRNA-synth_anticd-bd"/>
</dbReference>
<evidence type="ECO:0000259" key="12">
    <source>
        <dbReference type="Pfam" id="PF22947"/>
    </source>
</evidence>
<comment type="similarity">
    <text evidence="1 9">Belongs to the class-I aminoacyl-tRNA synthetase family.</text>
</comment>
<dbReference type="RefSeq" id="XP_018025140.1">
    <property type="nucleotide sequence ID" value="XM_018169651.2"/>
</dbReference>
<dbReference type="AlphaFoldDB" id="A0A8B7PGL4"/>
<dbReference type="Pfam" id="PF22947">
    <property type="entry name" value="ULD_3"/>
    <property type="match status" value="1"/>
</dbReference>
<dbReference type="GeneID" id="108680756"/>
<dbReference type="Pfam" id="PF00133">
    <property type="entry name" value="tRNA-synt_1"/>
    <property type="match status" value="2"/>
</dbReference>
<evidence type="ECO:0000259" key="10">
    <source>
        <dbReference type="Pfam" id="PF00133"/>
    </source>
</evidence>
<evidence type="ECO:0000256" key="6">
    <source>
        <dbReference type="ARBA" id="ARBA00022917"/>
    </source>
</evidence>
<evidence type="ECO:0000256" key="7">
    <source>
        <dbReference type="ARBA" id="ARBA00023146"/>
    </source>
</evidence>
<dbReference type="NCBIfam" id="TIGR00395">
    <property type="entry name" value="leuS_arch"/>
    <property type="match status" value="1"/>
</dbReference>
<dbReference type="InterPro" id="IPR001412">
    <property type="entry name" value="aa-tRNA-synth_I_CS"/>
</dbReference>
<evidence type="ECO:0000256" key="5">
    <source>
        <dbReference type="ARBA" id="ARBA00022840"/>
    </source>
</evidence>
<dbReference type="OMA" id="KFIEWQF"/>
<dbReference type="CTD" id="326262"/>
<sequence>MSRKKLDILLEIELQVQEKWEKDKVFEEDAPPAGGNDEPKYLVTFPYPYMNGRLHLGHTFTISKAEFAVGYQRLKGKRCLFPFGLHCTGMPIKASADKLLRELQEFGFPPQFPETQAEEAPVASSEPIIVDKSKGKKSKATAKAGGFKYQWQIMRSLGLQDEEIKQFTDTNHWLDYFPPATKRDLQRVGLHVDWRRSFITTNRNAYYDSFVRWQFLRLKERGKVAFGKRYTIYSPKDGQPCMDHDRASGEGVAPQEYTLIKMRVVELPSALAALKSAASRPVFLVAATLRPETMYGQTNCWLGPDVSYVAVQSRRDEVFVCTRRSATNMAYQGILKKDNVVEVLGEFKGSQLMGVKLSAPMTTYQVIYTLPMLTVKDDKGTGVVTSVPSDSPDDYAALNDIKNKPALREKYGVTEEMVAVEPVPIIDVPEYGSLSAPSICQKMGIKSQNDKDKLTEAKEKVYLKGFYEGVLLVGEHKGKKIQDVKKTIQDALVSKNEAVMYQEPEKLVMSRSGEECVVALCDQWYLTYGEPKWRQQAQTALENLDTFHDEVRKNFEHTLDWLKEYACSRTYGLGTKLPWDEAWLIESLSDSTIYMAYYSVAHILQRNFDGSQGNEHNIKAEHMTPEVWDYVFCQTDKITKTSIKHDVLRKMRREFEYWYPVDLRVSGKDLIQNHLTYYLYNHCAIWPKQPKLWPQGIRANGHLLLNSEKMSKSTGNFMTLADALDKYGADAMRLALANAGDSIEDANFETTVADSAVLRLWTFVELVKELIAEMPTMRTDQTFNVSDKMFLAEMDLKIRESDENYSGLLFKEALRTSYFEYSNLFHQYRERVSVDGGLHKKVVERYLDTQVRILSPICPHVCDYVWRDLLDNKTSVLRTKWPESSEPQLALVKASSYLADISHTFRLRMKSAMTSKNKKVIDSSKNIEKPSHGTIWVAKSYPDWQSSILAKMEQMYVSNGNALPDNKVISQALAGVPDLKKYSKKVMPFAQTVRERVVLSGTSAFKNTVDFDEAQIIRESIGYLRETLELEFLEVKWTDTCDDDRIKSDVIPGEPFMTFTSAPHVVTSVINPVAHTALFSYLLPVFDQDCASRIVARMVRREKAIKPSMKISLYRYTDPVMGPRVIPNMSDILRGTELIKDSDVFVLKNDSIYVAGKPLGEKMLFLVSP</sequence>
<dbReference type="KEGG" id="hazt:108680756"/>
<dbReference type="GO" id="GO:0004823">
    <property type="term" value="F:leucine-tRNA ligase activity"/>
    <property type="evidence" value="ECO:0007669"/>
    <property type="project" value="UniProtKB-EC"/>
</dbReference>
<dbReference type="EC" id="6.1.1.4" evidence="2"/>
<proteinExistence type="inferred from homology"/>
<keyword evidence="3 9" id="KW-0436">Ligase</keyword>
<protein>
    <recommendedName>
        <fullName evidence="2">leucine--tRNA ligase</fullName>
        <ecNumber evidence="2">6.1.1.4</ecNumber>
    </recommendedName>
    <alternativeName>
        <fullName evidence="8">Leucyl-tRNA synthetase</fullName>
    </alternativeName>
</protein>
<keyword evidence="6 9" id="KW-0648">Protein biosynthesis</keyword>
<dbReference type="SUPFAM" id="SSF47323">
    <property type="entry name" value="Anticodon-binding domain of a subclass of class I aminoacyl-tRNA synthetases"/>
    <property type="match status" value="1"/>
</dbReference>
<evidence type="ECO:0000256" key="2">
    <source>
        <dbReference type="ARBA" id="ARBA00013164"/>
    </source>
</evidence>
<dbReference type="PANTHER" id="PTHR45794:SF1">
    <property type="entry name" value="LEUCINE--TRNA LIGASE, CYTOPLASMIC"/>
    <property type="match status" value="1"/>
</dbReference>
<dbReference type="InterPro" id="IPR009080">
    <property type="entry name" value="tRNAsynth_Ia_anticodon-bd"/>
</dbReference>
<evidence type="ECO:0000256" key="9">
    <source>
        <dbReference type="RuleBase" id="RU363035"/>
    </source>
</evidence>
<keyword evidence="5 9" id="KW-0067">ATP-binding</keyword>
<dbReference type="Gene3D" id="3.40.50.620">
    <property type="entry name" value="HUPs"/>
    <property type="match status" value="1"/>
</dbReference>
<dbReference type="Gene3D" id="1.10.730.10">
    <property type="entry name" value="Isoleucyl-tRNA Synthetase, Domain 1"/>
    <property type="match status" value="1"/>
</dbReference>
<name>A0A8B7PGL4_HYAAZ</name>
<feature type="domain" description="Leucine--tRNA ligase ubiquitin-like" evidence="12">
    <location>
        <begin position="1062"/>
        <end position="1154"/>
    </location>
</feature>
<evidence type="ECO:0000313" key="14">
    <source>
        <dbReference type="Proteomes" id="UP000694843"/>
    </source>
</evidence>
<dbReference type="OrthoDB" id="10249672at2759"/>
<dbReference type="Pfam" id="PF24810">
    <property type="entry name" value="RBD_LARS1"/>
    <property type="match status" value="1"/>
</dbReference>
<evidence type="ECO:0000256" key="1">
    <source>
        <dbReference type="ARBA" id="ARBA00005594"/>
    </source>
</evidence>
<dbReference type="SUPFAM" id="SSF52374">
    <property type="entry name" value="Nucleotidylyl transferase"/>
    <property type="match status" value="1"/>
</dbReference>
<keyword evidence="4 9" id="KW-0547">Nucleotide-binding</keyword>
<evidence type="ECO:0000256" key="3">
    <source>
        <dbReference type="ARBA" id="ARBA00022598"/>
    </source>
</evidence>
<dbReference type="CDD" id="cd00812">
    <property type="entry name" value="LeuRS_core"/>
    <property type="match status" value="1"/>
</dbReference>
<reference evidence="15" key="1">
    <citation type="submission" date="2025-08" db="UniProtKB">
        <authorList>
            <consortium name="RefSeq"/>
        </authorList>
    </citation>
    <scope>IDENTIFICATION</scope>
    <source>
        <tissue evidence="15">Whole organism</tissue>
    </source>
</reference>
<dbReference type="Pfam" id="PF08264">
    <property type="entry name" value="Anticodon_1"/>
    <property type="match status" value="1"/>
</dbReference>
<evidence type="ECO:0000256" key="4">
    <source>
        <dbReference type="ARBA" id="ARBA00022741"/>
    </source>
</evidence>
<feature type="domain" description="Aminoacyl-tRNA synthetase class Ia" evidence="10">
    <location>
        <begin position="16"/>
        <end position="101"/>
    </location>
</feature>
<feature type="domain" description="Aminoacyl-tRNA synthetase class Ia" evidence="10">
    <location>
        <begin position="170"/>
        <end position="747"/>
    </location>
</feature>
<dbReference type="PANTHER" id="PTHR45794">
    <property type="entry name" value="LEUCYL-TRNA SYNTHETASE"/>
    <property type="match status" value="1"/>
</dbReference>